<accession>A0A5L4QHT9</accession>
<evidence type="ECO:0000313" key="2">
    <source>
        <dbReference type="EMBL" id="ECK6930794.1"/>
    </source>
</evidence>
<gene>
    <name evidence="2" type="ORF">FSE91_08285</name>
</gene>
<name>A0A5L4QHT9_CAMUP</name>
<dbReference type="AlphaFoldDB" id="A0A5L4QHT9"/>
<reference evidence="2" key="1">
    <citation type="submission" date="2019-08" db="EMBL/GenBank/DDBJ databases">
        <authorList>
            <consortium name="GenomeTrakr network: Whole genome sequencing for foodborne pathogen traceback"/>
        </authorList>
    </citation>
    <scope>NUCLEOTIDE SEQUENCE</scope>
    <source>
        <strain evidence="2">TTU_623</strain>
    </source>
</reference>
<sequence length="76" mass="8710">MKNALFGAVFCGILGAVFMSGCSSTEDKIAKLDKELKELRTQKFYCQMNKDFKCVDELNKKGEEILKEIRELRKSL</sequence>
<feature type="coiled-coil region" evidence="1">
    <location>
        <begin position="22"/>
        <end position="75"/>
    </location>
</feature>
<protein>
    <recommendedName>
        <fullName evidence="3">Lipoprotein</fullName>
    </recommendedName>
</protein>
<evidence type="ECO:0000256" key="1">
    <source>
        <dbReference type="SAM" id="Coils"/>
    </source>
</evidence>
<organism evidence="2">
    <name type="scientific">Campylobacter upsaliensis</name>
    <dbReference type="NCBI Taxonomy" id="28080"/>
    <lineage>
        <taxon>Bacteria</taxon>
        <taxon>Pseudomonadati</taxon>
        <taxon>Campylobacterota</taxon>
        <taxon>Epsilonproteobacteria</taxon>
        <taxon>Campylobacterales</taxon>
        <taxon>Campylobacteraceae</taxon>
        <taxon>Campylobacter</taxon>
    </lineage>
</organism>
<comment type="caution">
    <text evidence="2">The sequence shown here is derived from an EMBL/GenBank/DDBJ whole genome shotgun (WGS) entry which is preliminary data.</text>
</comment>
<dbReference type="EMBL" id="AAJCUB010000051">
    <property type="protein sequence ID" value="ECK6930794.1"/>
    <property type="molecule type" value="Genomic_DNA"/>
</dbReference>
<dbReference type="RefSeq" id="WP_214142233.1">
    <property type="nucleotide sequence ID" value="NZ_JAHCYS010000042.1"/>
</dbReference>
<dbReference type="PROSITE" id="PS51257">
    <property type="entry name" value="PROKAR_LIPOPROTEIN"/>
    <property type="match status" value="1"/>
</dbReference>
<evidence type="ECO:0008006" key="3">
    <source>
        <dbReference type="Google" id="ProtNLM"/>
    </source>
</evidence>
<proteinExistence type="predicted"/>
<keyword evidence="1" id="KW-0175">Coiled coil</keyword>